<keyword evidence="3" id="KW-1185">Reference proteome</keyword>
<gene>
    <name evidence="2" type="primary">ycgJ_1</name>
    <name evidence="2" type="ORF">LuPra_00567</name>
</gene>
<name>A0A143PFU4_LUTPR</name>
<dbReference type="AlphaFoldDB" id="A0A143PFU4"/>
<dbReference type="EC" id="2.1.1.-" evidence="2"/>
<evidence type="ECO:0000313" key="3">
    <source>
        <dbReference type="Proteomes" id="UP000076079"/>
    </source>
</evidence>
<dbReference type="GO" id="GO:0032259">
    <property type="term" value="P:methylation"/>
    <property type="evidence" value="ECO:0007669"/>
    <property type="project" value="UniProtKB-KW"/>
</dbReference>
<dbReference type="Pfam" id="PF13649">
    <property type="entry name" value="Methyltransf_25"/>
    <property type="match status" value="1"/>
</dbReference>
<protein>
    <submittedName>
        <fullName evidence="2">Putative methyltransferase YcgJ</fullName>
        <ecNumber evidence="2">2.1.1.-</ecNumber>
    </submittedName>
</protein>
<feature type="domain" description="Methyltransferase" evidence="1">
    <location>
        <begin position="78"/>
        <end position="175"/>
    </location>
</feature>
<dbReference type="InterPro" id="IPR050508">
    <property type="entry name" value="Methyltransf_Superfamily"/>
</dbReference>
<reference evidence="3" key="2">
    <citation type="submission" date="2016-04" db="EMBL/GenBank/DDBJ databases">
        <title>First Complete Genome Sequence of a Subdivision 6 Acidobacterium.</title>
        <authorList>
            <person name="Huang S."/>
            <person name="Vieira S."/>
            <person name="Bunk B."/>
            <person name="Riedel T."/>
            <person name="Sproeer C."/>
            <person name="Overmann J."/>
        </authorList>
    </citation>
    <scope>NUCLEOTIDE SEQUENCE [LARGE SCALE GENOMIC DNA]</scope>
    <source>
        <strain evidence="3">DSM 100886 HEG_-6_39</strain>
    </source>
</reference>
<keyword evidence="2" id="KW-0489">Methyltransferase</keyword>
<dbReference type="GO" id="GO:0008168">
    <property type="term" value="F:methyltransferase activity"/>
    <property type="evidence" value="ECO:0007669"/>
    <property type="project" value="UniProtKB-KW"/>
</dbReference>
<dbReference type="InterPro" id="IPR029063">
    <property type="entry name" value="SAM-dependent_MTases_sf"/>
</dbReference>
<dbReference type="KEGG" id="abac:LuPra_00567"/>
<dbReference type="InterPro" id="IPR041698">
    <property type="entry name" value="Methyltransf_25"/>
</dbReference>
<dbReference type="EMBL" id="CP015136">
    <property type="protein sequence ID" value="AMY07395.1"/>
    <property type="molecule type" value="Genomic_DNA"/>
</dbReference>
<keyword evidence="2" id="KW-0808">Transferase</keyword>
<evidence type="ECO:0000259" key="1">
    <source>
        <dbReference type="Pfam" id="PF13649"/>
    </source>
</evidence>
<dbReference type="SUPFAM" id="SSF53335">
    <property type="entry name" value="S-adenosyl-L-methionine-dependent methyltransferases"/>
    <property type="match status" value="1"/>
</dbReference>
<organism evidence="2 3">
    <name type="scientific">Luteitalea pratensis</name>
    <dbReference type="NCBI Taxonomy" id="1855912"/>
    <lineage>
        <taxon>Bacteria</taxon>
        <taxon>Pseudomonadati</taxon>
        <taxon>Acidobacteriota</taxon>
        <taxon>Vicinamibacteria</taxon>
        <taxon>Vicinamibacterales</taxon>
        <taxon>Vicinamibacteraceae</taxon>
        <taxon>Luteitalea</taxon>
    </lineage>
</organism>
<reference evidence="2 3" key="1">
    <citation type="journal article" date="2016" name="Genome Announc.">
        <title>First Complete Genome Sequence of a Subdivision 6 Acidobacterium Strain.</title>
        <authorList>
            <person name="Huang S."/>
            <person name="Vieira S."/>
            <person name="Bunk B."/>
            <person name="Riedel T."/>
            <person name="Sproer C."/>
            <person name="Overmann J."/>
        </authorList>
    </citation>
    <scope>NUCLEOTIDE SEQUENCE [LARGE SCALE GENOMIC DNA]</scope>
    <source>
        <strain evidence="3">DSM 100886 HEG_-6_39</strain>
    </source>
</reference>
<sequence>MLECRVQAGPAHALDIAAFALDIPAFRHSGINLFSLMPAGHEGWGAYAPFYDWENARTMGRRDLGFWRQLARRTGGRVLELGSGTGRLTVPLHRHGIPVVGVDRTSEMLQHVAPRARRARTTRPPLARGDVTSLPFADGSFRLVMAPYGMLQSLLSDVLLARAIREAWRVLEPGGLFGLDLVPDVPKWREYTRKLVFFSPEGPRGRPISLRETVRQDRDKRLTTFEQEYIEGRGASKQVTPFTIRFRTLPLPAIAGRVARAGFDVEAVLGDYRGAAWDRRADVWLLLARKPR</sequence>
<dbReference type="PANTHER" id="PTHR42912">
    <property type="entry name" value="METHYLTRANSFERASE"/>
    <property type="match status" value="1"/>
</dbReference>
<evidence type="ECO:0000313" key="2">
    <source>
        <dbReference type="EMBL" id="AMY07395.1"/>
    </source>
</evidence>
<dbReference type="Proteomes" id="UP000076079">
    <property type="component" value="Chromosome"/>
</dbReference>
<dbReference type="STRING" id="1855912.LuPra_00567"/>
<proteinExistence type="predicted"/>
<accession>A0A143PFU4</accession>
<dbReference type="Gene3D" id="3.40.50.150">
    <property type="entry name" value="Vaccinia Virus protein VP39"/>
    <property type="match status" value="1"/>
</dbReference>
<dbReference type="CDD" id="cd02440">
    <property type="entry name" value="AdoMet_MTases"/>
    <property type="match status" value="1"/>
</dbReference>